<feature type="transmembrane region" description="Helical" evidence="1">
    <location>
        <begin position="247"/>
        <end position="272"/>
    </location>
</feature>
<feature type="transmembrane region" description="Helical" evidence="1">
    <location>
        <begin position="160"/>
        <end position="187"/>
    </location>
</feature>
<protein>
    <submittedName>
        <fullName evidence="2">Hypothetical membrane protein</fullName>
    </submittedName>
</protein>
<dbReference type="RefSeq" id="WP_012498509.1">
    <property type="nucleotide sequence ID" value="NC_011025.1"/>
</dbReference>
<accession>B3PNF0</accession>
<reference evidence="2 3" key="1">
    <citation type="journal article" date="2008" name="Infect. Immun.">
        <title>Genome of Mycoplasma arthritidis.</title>
        <authorList>
            <person name="Dybvig K."/>
            <person name="Zuhua C."/>
            <person name="Lao P."/>
            <person name="Jordan D.S."/>
            <person name="French C.T."/>
            <person name="Tu A.H."/>
            <person name="Loraine A.E."/>
        </authorList>
    </citation>
    <scope>NUCLEOTIDE SEQUENCE [LARGE SCALE GENOMIC DNA]</scope>
    <source>
        <strain evidence="2 3">158L3-1</strain>
    </source>
</reference>
<gene>
    <name evidence="2" type="ordered locus">MARTH_orf825</name>
</gene>
<evidence type="ECO:0000313" key="2">
    <source>
        <dbReference type="EMBL" id="ACF07552.1"/>
    </source>
</evidence>
<dbReference type="STRING" id="243272.MARTH_orf825"/>
<keyword evidence="3" id="KW-1185">Reference proteome</keyword>
<feature type="transmembrane region" description="Helical" evidence="1">
    <location>
        <begin position="208"/>
        <end position="227"/>
    </location>
</feature>
<keyword evidence="1" id="KW-0472">Membrane</keyword>
<proteinExistence type="predicted"/>
<name>B3PNF0_META1</name>
<feature type="transmembrane region" description="Helical" evidence="1">
    <location>
        <begin position="67"/>
        <end position="85"/>
    </location>
</feature>
<dbReference type="Proteomes" id="UP000008812">
    <property type="component" value="Chromosome"/>
</dbReference>
<keyword evidence="1" id="KW-0812">Transmembrane</keyword>
<dbReference type="EMBL" id="CP001047">
    <property type="protein sequence ID" value="ACF07552.1"/>
    <property type="molecule type" value="Genomic_DNA"/>
</dbReference>
<keyword evidence="1" id="KW-1133">Transmembrane helix</keyword>
<feature type="transmembrane region" description="Helical" evidence="1">
    <location>
        <begin position="135"/>
        <end position="154"/>
    </location>
</feature>
<evidence type="ECO:0000313" key="3">
    <source>
        <dbReference type="Proteomes" id="UP000008812"/>
    </source>
</evidence>
<organism evidence="2 3">
    <name type="scientific">Metamycoplasma arthritidis (strain 158L3-1)</name>
    <name type="common">Mycoplasma arthritidis</name>
    <dbReference type="NCBI Taxonomy" id="243272"/>
    <lineage>
        <taxon>Bacteria</taxon>
        <taxon>Bacillati</taxon>
        <taxon>Mycoplasmatota</taxon>
        <taxon>Mycoplasmoidales</taxon>
        <taxon>Metamycoplasmataceae</taxon>
        <taxon>Metamycoplasma</taxon>
    </lineage>
</organism>
<evidence type="ECO:0000256" key="1">
    <source>
        <dbReference type="SAM" id="Phobius"/>
    </source>
</evidence>
<feature type="transmembrane region" description="Helical" evidence="1">
    <location>
        <begin position="29"/>
        <end position="47"/>
    </location>
</feature>
<dbReference type="KEGG" id="mat:MARTH_orf825"/>
<dbReference type="AlphaFoldDB" id="B3PNF0"/>
<sequence length="294" mass="34128">MNTDILNSPITSFKLLCKIAKNSEKKKPIGVLIFLSLMFATLLSFVFMDLFATTSHHEEHIIHKYRFLIKLLFLLTLSLIYAFIIKPSVAKVIKNYLEDLEKNKDNYNFKNCETDYIFYSLVNNKSINGYLRSGWIINWVYLLGYILLGVFIAYKINLAVFIIIYMYCITMLIKFVIIDFAFSKLIYRNVFKNKEKKFNTDVANSVNYITANLATIMFLLLFLPWANLTGIGPKILAYPGIFINSEISTGIILFTIIPLFYLVKVIALLVLYAKEKNNYKYLAIFLPAFYSVRI</sequence>
<dbReference type="HOGENOM" id="CLU_946004_0_0_14"/>